<dbReference type="EMBL" id="AM260522">
    <property type="protein sequence ID" value="CAJ99455.1"/>
    <property type="molecule type" value="Genomic_DNA"/>
</dbReference>
<sequence>MATGYGIKKGIDAIDDNMNADDIIKKAEDLQEATKKRA</sequence>
<dbReference type="HOGENOM" id="CLU_3328629_0_0_7"/>
<evidence type="ECO:0000313" key="2">
    <source>
        <dbReference type="Proteomes" id="UP000000775"/>
    </source>
</evidence>
<name>Q17Y21_HELAH</name>
<protein>
    <submittedName>
        <fullName evidence="1">Uncharacterized protein</fullName>
    </submittedName>
</protein>
<keyword evidence="2" id="KW-1185">Reference proteome</keyword>
<proteinExistence type="predicted"/>
<reference evidence="1 2" key="1">
    <citation type="journal article" date="2006" name="PLoS Genet.">
        <title>Who ate whom? Adaptive Helicobacter genomic changes that accompanied a host jump from early humans to large felines.</title>
        <authorList>
            <person name="Eppinger M."/>
            <person name="Baar C."/>
            <person name="Linz B."/>
            <person name="Raddatz G."/>
            <person name="Lanz C."/>
            <person name="Keller H."/>
            <person name="Morelli G."/>
            <person name="Gressmann H."/>
            <person name="Achtman M."/>
            <person name="Schuster S.C."/>
        </authorList>
    </citation>
    <scope>NUCLEOTIDE SEQUENCE [LARGE SCALE GENOMIC DNA]</scope>
    <source>
        <strain evidence="1 2">Sheeba</strain>
    </source>
</reference>
<accession>Q17Y21</accession>
<gene>
    <name evidence="1" type="primary">fragment</name>
    <name evidence="1" type="ordered locus">Hac_0649</name>
</gene>
<dbReference type="STRING" id="382638.Hac_0649"/>
<dbReference type="KEGG" id="hac:Hac_0649"/>
<dbReference type="Proteomes" id="UP000000775">
    <property type="component" value="Chromosome"/>
</dbReference>
<evidence type="ECO:0000313" key="1">
    <source>
        <dbReference type="EMBL" id="CAJ99455.1"/>
    </source>
</evidence>
<dbReference type="AlphaFoldDB" id="Q17Y21"/>
<organism evidence="1 2">
    <name type="scientific">Helicobacter acinonychis (strain Sheeba)</name>
    <dbReference type="NCBI Taxonomy" id="382638"/>
    <lineage>
        <taxon>Bacteria</taxon>
        <taxon>Pseudomonadati</taxon>
        <taxon>Campylobacterota</taxon>
        <taxon>Epsilonproteobacteria</taxon>
        <taxon>Campylobacterales</taxon>
        <taxon>Helicobacteraceae</taxon>
        <taxon>Helicobacter</taxon>
    </lineage>
</organism>